<comment type="caution">
    <text evidence="1">The sequence shown here is derived from an EMBL/GenBank/DDBJ whole genome shotgun (WGS) entry which is preliminary data.</text>
</comment>
<evidence type="ECO:0000313" key="1">
    <source>
        <dbReference type="EMBL" id="TGE19993.1"/>
    </source>
</evidence>
<reference evidence="1 2" key="1">
    <citation type="submission" date="2019-04" db="EMBL/GenBank/DDBJ databases">
        <authorList>
            <person name="Feng G."/>
            <person name="Zhang J."/>
            <person name="Zhu H."/>
        </authorList>
    </citation>
    <scope>NUCLEOTIDE SEQUENCE [LARGE SCALE GENOMIC DNA]</scope>
    <source>
        <strain evidence="1 2">JCM 17223</strain>
    </source>
</reference>
<dbReference type="RefSeq" id="WP_135495653.1">
    <property type="nucleotide sequence ID" value="NZ_SRLD01000001.1"/>
</dbReference>
<proteinExistence type="predicted"/>
<gene>
    <name evidence="1" type="ORF">E5J99_00035</name>
</gene>
<dbReference type="OrthoDB" id="876730at2"/>
<sequence length="238" mass="26385">MRSLHFLLMGTLLFLATLPGAAQRVLLRENLAADTARSVFGPNRAYYNHFYLGFGMVAGPAAGTGAEVRYGSSAELVVGLRNKFRVSQALALGFDVRYARIAYYLAQTPQKTVPTSAQHHREYLALPQAQLEAFGRLNYGRRGNVIGRYLDVGGWGGWVLGTAHHYEDKPSHGAKRVTVTEHGLDYPRRWAYGVGGRIGSGRYALTARYRLSDVFRGGVDPQYPELPRWVLGVEVGWL</sequence>
<dbReference type="AlphaFoldDB" id="A0A4Z0PT07"/>
<evidence type="ECO:0000313" key="2">
    <source>
        <dbReference type="Proteomes" id="UP000297739"/>
    </source>
</evidence>
<dbReference type="Proteomes" id="UP000297739">
    <property type="component" value="Unassembled WGS sequence"/>
</dbReference>
<evidence type="ECO:0008006" key="3">
    <source>
        <dbReference type="Google" id="ProtNLM"/>
    </source>
</evidence>
<dbReference type="EMBL" id="SRLD01000001">
    <property type="protein sequence ID" value="TGE19993.1"/>
    <property type="molecule type" value="Genomic_DNA"/>
</dbReference>
<accession>A0A4Z0PT07</accession>
<name>A0A4Z0PT07_9BACT</name>
<protein>
    <recommendedName>
        <fullName evidence="3">Outer membrane protein beta-barrel domain-containing protein</fullName>
    </recommendedName>
</protein>
<organism evidence="1 2">
    <name type="scientific">Hymenobacter elongatus</name>
    <dbReference type="NCBI Taxonomy" id="877208"/>
    <lineage>
        <taxon>Bacteria</taxon>
        <taxon>Pseudomonadati</taxon>
        <taxon>Bacteroidota</taxon>
        <taxon>Cytophagia</taxon>
        <taxon>Cytophagales</taxon>
        <taxon>Hymenobacteraceae</taxon>
        <taxon>Hymenobacter</taxon>
    </lineage>
</organism>
<keyword evidence="2" id="KW-1185">Reference proteome</keyword>